<sequence length="90" mass="10408">MGRSQLCSINPKIIKPQLICRRRKLLAAPFFTSPCSLERPLLVEWRVIRALHQRRRRFAAMAIFASFPSSRIPTAPPSRISFTVDIFLTR</sequence>
<name>A0A9D4ZBA2_ADICA</name>
<dbReference type="AlphaFoldDB" id="A0A9D4ZBA2"/>
<comment type="caution">
    <text evidence="1">The sequence shown here is derived from an EMBL/GenBank/DDBJ whole genome shotgun (WGS) entry which is preliminary data.</text>
</comment>
<organism evidence="1 2">
    <name type="scientific">Adiantum capillus-veneris</name>
    <name type="common">Maidenhair fern</name>
    <dbReference type="NCBI Taxonomy" id="13818"/>
    <lineage>
        <taxon>Eukaryota</taxon>
        <taxon>Viridiplantae</taxon>
        <taxon>Streptophyta</taxon>
        <taxon>Embryophyta</taxon>
        <taxon>Tracheophyta</taxon>
        <taxon>Polypodiopsida</taxon>
        <taxon>Polypodiidae</taxon>
        <taxon>Polypodiales</taxon>
        <taxon>Pteridineae</taxon>
        <taxon>Pteridaceae</taxon>
        <taxon>Vittarioideae</taxon>
        <taxon>Adiantum</taxon>
    </lineage>
</organism>
<keyword evidence="2" id="KW-1185">Reference proteome</keyword>
<dbReference type="Proteomes" id="UP000886520">
    <property type="component" value="Chromosome 17"/>
</dbReference>
<dbReference type="EMBL" id="JABFUD020000017">
    <property type="protein sequence ID" value="KAI5067375.1"/>
    <property type="molecule type" value="Genomic_DNA"/>
</dbReference>
<protein>
    <submittedName>
        <fullName evidence="1">Uncharacterized protein</fullName>
    </submittedName>
</protein>
<evidence type="ECO:0000313" key="1">
    <source>
        <dbReference type="EMBL" id="KAI5067375.1"/>
    </source>
</evidence>
<accession>A0A9D4ZBA2</accession>
<proteinExistence type="predicted"/>
<reference evidence="1" key="1">
    <citation type="submission" date="2021-01" db="EMBL/GenBank/DDBJ databases">
        <title>Adiantum capillus-veneris genome.</title>
        <authorList>
            <person name="Fang Y."/>
            <person name="Liao Q."/>
        </authorList>
    </citation>
    <scope>NUCLEOTIDE SEQUENCE</scope>
    <source>
        <strain evidence="1">H3</strain>
        <tissue evidence="1">Leaf</tissue>
    </source>
</reference>
<evidence type="ECO:0000313" key="2">
    <source>
        <dbReference type="Proteomes" id="UP000886520"/>
    </source>
</evidence>
<gene>
    <name evidence="1" type="ORF">GOP47_0017903</name>
</gene>